<dbReference type="GO" id="GO:0006302">
    <property type="term" value="P:double-strand break repair"/>
    <property type="evidence" value="ECO:0007669"/>
    <property type="project" value="TreeGrafter"/>
</dbReference>
<comment type="caution">
    <text evidence="6">The sequence shown here is derived from an EMBL/GenBank/DDBJ whole genome shotgun (WGS) entry which is preliminary data.</text>
</comment>
<evidence type="ECO:0000256" key="4">
    <source>
        <dbReference type="SAM" id="MobiDB-lite"/>
    </source>
</evidence>
<feature type="non-terminal residue" evidence="6">
    <location>
        <position position="236"/>
    </location>
</feature>
<evidence type="ECO:0000256" key="2">
    <source>
        <dbReference type="ARBA" id="ARBA00022840"/>
    </source>
</evidence>
<dbReference type="FunFam" id="3.40.1440.60:FF:000002">
    <property type="entry name" value="Primosome assembly protein PriA"/>
    <property type="match status" value="1"/>
</dbReference>
<evidence type="ECO:0000259" key="5">
    <source>
        <dbReference type="Pfam" id="PF17764"/>
    </source>
</evidence>
<gene>
    <name evidence="6" type="ORF">EEJ42_31255</name>
</gene>
<evidence type="ECO:0000256" key="1">
    <source>
        <dbReference type="ARBA" id="ARBA00022741"/>
    </source>
</evidence>
<dbReference type="EMBL" id="RIBZ01000413">
    <property type="protein sequence ID" value="RNG14504.1"/>
    <property type="molecule type" value="Genomic_DNA"/>
</dbReference>
<dbReference type="GO" id="GO:0006310">
    <property type="term" value="P:DNA recombination"/>
    <property type="evidence" value="ECO:0007669"/>
    <property type="project" value="TreeGrafter"/>
</dbReference>
<dbReference type="Gene3D" id="3.40.1440.60">
    <property type="entry name" value="PriA, 3(prime) DNA-binding domain"/>
    <property type="match status" value="1"/>
</dbReference>
<feature type="region of interest" description="Disordered" evidence="4">
    <location>
        <begin position="169"/>
        <end position="192"/>
    </location>
</feature>
<feature type="domain" description="Primosomal protein N' 3' DNA-binding" evidence="5">
    <location>
        <begin position="61"/>
        <end position="166"/>
    </location>
</feature>
<keyword evidence="2" id="KW-0067">ATP-binding</keyword>
<keyword evidence="7" id="KW-1185">Reference proteome</keyword>
<organism evidence="6 7">
    <name type="scientific">Streptomyces botrytidirepellens</name>
    <dbReference type="NCBI Taxonomy" id="2486417"/>
    <lineage>
        <taxon>Bacteria</taxon>
        <taxon>Bacillati</taxon>
        <taxon>Actinomycetota</taxon>
        <taxon>Actinomycetes</taxon>
        <taxon>Kitasatosporales</taxon>
        <taxon>Streptomycetaceae</taxon>
        <taxon>Streptomyces</taxon>
    </lineage>
</organism>
<dbReference type="PANTHER" id="PTHR30580:SF0">
    <property type="entry name" value="PRIMOSOMAL PROTEIN N"/>
    <property type="match status" value="1"/>
</dbReference>
<name>A0A3M8VAA7_9ACTN</name>
<dbReference type="GO" id="GO:0005524">
    <property type="term" value="F:ATP binding"/>
    <property type="evidence" value="ECO:0007669"/>
    <property type="project" value="UniProtKB-KW"/>
</dbReference>
<dbReference type="InterPro" id="IPR041222">
    <property type="entry name" value="PriA_3primeBD"/>
</dbReference>
<keyword evidence="3" id="KW-0238">DNA-binding</keyword>
<keyword evidence="1" id="KW-0547">Nucleotide-binding</keyword>
<feature type="region of interest" description="Disordered" evidence="4">
    <location>
        <begin position="1"/>
        <end position="36"/>
    </location>
</feature>
<dbReference type="AlphaFoldDB" id="A0A3M8VAA7"/>
<sequence length="236" mass="25012">MSRDDEQRKAPAEEPQGGEQLALIRDSVRKAKVPRAKPRTWRGAALAKERPVAKVLVDKGPVHLDKLWDYAVPAEMDADARPGVRVRVRFGAGTGKVREGRREGGGLLDGYIVERVAESDYRGPLAAIAQVVSPEPVLGPGLLALCRAVADRYAGSLADVLQLAMPKRNVRAESETSPPPLPPPGPPAPGSWARYPAGPGFLDALAGGGTPRAVWTALPGPHWPDEWAAAVAATLA</sequence>
<dbReference type="GO" id="GO:0006270">
    <property type="term" value="P:DNA replication initiation"/>
    <property type="evidence" value="ECO:0007669"/>
    <property type="project" value="TreeGrafter"/>
</dbReference>
<evidence type="ECO:0000313" key="7">
    <source>
        <dbReference type="Proteomes" id="UP000275401"/>
    </source>
</evidence>
<protein>
    <submittedName>
        <fullName evidence="6">Primosome assembly protein PriA</fullName>
    </submittedName>
</protein>
<accession>A0A3M8VAA7</accession>
<evidence type="ECO:0000256" key="3">
    <source>
        <dbReference type="ARBA" id="ARBA00023125"/>
    </source>
</evidence>
<dbReference type="PANTHER" id="PTHR30580">
    <property type="entry name" value="PRIMOSOMAL PROTEIN N"/>
    <property type="match status" value="1"/>
</dbReference>
<dbReference type="GO" id="GO:0003677">
    <property type="term" value="F:DNA binding"/>
    <property type="evidence" value="ECO:0007669"/>
    <property type="project" value="UniProtKB-KW"/>
</dbReference>
<evidence type="ECO:0000313" key="6">
    <source>
        <dbReference type="EMBL" id="RNG14504.1"/>
    </source>
</evidence>
<proteinExistence type="predicted"/>
<feature type="compositionally biased region" description="Pro residues" evidence="4">
    <location>
        <begin position="177"/>
        <end position="189"/>
    </location>
</feature>
<dbReference type="Pfam" id="PF17764">
    <property type="entry name" value="PriA_3primeBD"/>
    <property type="match status" value="1"/>
</dbReference>
<feature type="compositionally biased region" description="Basic and acidic residues" evidence="4">
    <location>
        <begin position="1"/>
        <end position="12"/>
    </location>
</feature>
<dbReference type="Proteomes" id="UP000275401">
    <property type="component" value="Unassembled WGS sequence"/>
</dbReference>
<reference evidence="6 7" key="1">
    <citation type="submission" date="2018-11" db="EMBL/GenBank/DDBJ databases">
        <title>The Potential of Streptomyces as Biocontrol Agents against the Tomato grey mould, Botrytis cinerea (Gray mold) Frontiers in Microbiology.</title>
        <authorList>
            <person name="Li D."/>
        </authorList>
    </citation>
    <scope>NUCLEOTIDE SEQUENCE [LARGE SCALE GENOMIC DNA]</scope>
    <source>
        <strain evidence="6 7">NEAU-LD23</strain>
    </source>
</reference>
<dbReference type="GO" id="GO:0043138">
    <property type="term" value="F:3'-5' DNA helicase activity"/>
    <property type="evidence" value="ECO:0007669"/>
    <property type="project" value="TreeGrafter"/>
</dbReference>
<dbReference type="InterPro" id="IPR042115">
    <property type="entry name" value="PriA_3primeBD_sf"/>
</dbReference>